<reference evidence="15" key="1">
    <citation type="submission" date="2021-01" db="EMBL/GenBank/DDBJ databases">
        <authorList>
            <person name="Corre E."/>
            <person name="Pelletier E."/>
            <person name="Niang G."/>
            <person name="Scheremetjew M."/>
            <person name="Finn R."/>
            <person name="Kale V."/>
            <person name="Holt S."/>
            <person name="Cochrane G."/>
            <person name="Meng A."/>
            <person name="Brown T."/>
            <person name="Cohen L."/>
        </authorList>
    </citation>
    <scope>NUCLEOTIDE SEQUENCE</scope>
    <source>
        <strain evidence="15">CCMP3276</strain>
    </source>
</reference>
<feature type="transmembrane region" description="Helical" evidence="14">
    <location>
        <begin position="350"/>
        <end position="374"/>
    </location>
</feature>
<organism evidence="15">
    <name type="scientific">Erythrolobus madagascarensis</name>
    <dbReference type="NCBI Taxonomy" id="708628"/>
    <lineage>
        <taxon>Eukaryota</taxon>
        <taxon>Rhodophyta</taxon>
        <taxon>Bangiophyceae</taxon>
        <taxon>Porphyridiales</taxon>
        <taxon>Porphyridiaceae</taxon>
        <taxon>Erythrolobus</taxon>
    </lineage>
</organism>
<evidence type="ECO:0000256" key="13">
    <source>
        <dbReference type="SAM" id="MobiDB-lite"/>
    </source>
</evidence>
<feature type="transmembrane region" description="Helical" evidence="14">
    <location>
        <begin position="141"/>
        <end position="161"/>
    </location>
</feature>
<feature type="transmembrane region" description="Helical" evidence="14">
    <location>
        <begin position="167"/>
        <end position="186"/>
    </location>
</feature>
<dbReference type="GO" id="GO:0006656">
    <property type="term" value="P:phosphatidylcholine biosynthetic process"/>
    <property type="evidence" value="ECO:0007669"/>
    <property type="project" value="TreeGrafter"/>
</dbReference>
<evidence type="ECO:0000256" key="9">
    <source>
        <dbReference type="ARBA" id="ARBA00023136"/>
    </source>
</evidence>
<comment type="subcellular location">
    <subcellularLocation>
        <location evidence="1">Membrane</location>
        <topology evidence="1">Multi-pass membrane protein</topology>
    </subcellularLocation>
</comment>
<accession>A0A7S0T9D0</accession>
<dbReference type="Pfam" id="PF10998">
    <property type="entry name" value="DUF2838"/>
    <property type="match status" value="1"/>
</dbReference>
<keyword evidence="8" id="KW-0443">Lipid metabolism</keyword>
<keyword evidence="4" id="KW-0444">Lipid biosynthesis</keyword>
<name>A0A7S0T9D0_9RHOD</name>
<proteinExistence type="inferred from homology"/>
<keyword evidence="11" id="KW-1208">Phospholipid metabolism</keyword>
<evidence type="ECO:0000256" key="6">
    <source>
        <dbReference type="ARBA" id="ARBA00022692"/>
    </source>
</evidence>
<evidence type="ECO:0000256" key="10">
    <source>
        <dbReference type="ARBA" id="ARBA00023209"/>
    </source>
</evidence>
<keyword evidence="12" id="KW-0012">Acyltransferase</keyword>
<feature type="transmembrane region" description="Helical" evidence="14">
    <location>
        <begin position="256"/>
        <end position="277"/>
    </location>
</feature>
<evidence type="ECO:0000256" key="12">
    <source>
        <dbReference type="ARBA" id="ARBA00023315"/>
    </source>
</evidence>
<evidence type="ECO:0000256" key="8">
    <source>
        <dbReference type="ARBA" id="ARBA00023098"/>
    </source>
</evidence>
<feature type="transmembrane region" description="Helical" evidence="14">
    <location>
        <begin position="116"/>
        <end position="134"/>
    </location>
</feature>
<dbReference type="GO" id="GO:0016746">
    <property type="term" value="F:acyltransferase activity"/>
    <property type="evidence" value="ECO:0007669"/>
    <property type="project" value="UniProtKB-KW"/>
</dbReference>
<evidence type="ECO:0000256" key="4">
    <source>
        <dbReference type="ARBA" id="ARBA00022516"/>
    </source>
</evidence>
<keyword evidence="7 14" id="KW-1133">Transmembrane helix</keyword>
<feature type="compositionally biased region" description="Low complexity" evidence="13">
    <location>
        <begin position="398"/>
        <end position="424"/>
    </location>
</feature>
<evidence type="ECO:0000256" key="14">
    <source>
        <dbReference type="SAM" id="Phobius"/>
    </source>
</evidence>
<evidence type="ECO:0000256" key="5">
    <source>
        <dbReference type="ARBA" id="ARBA00022679"/>
    </source>
</evidence>
<dbReference type="EMBL" id="HBFE01003230">
    <property type="protein sequence ID" value="CAD8726080.1"/>
    <property type="molecule type" value="Transcribed_RNA"/>
</dbReference>
<feature type="compositionally biased region" description="Polar residues" evidence="13">
    <location>
        <begin position="383"/>
        <end position="397"/>
    </location>
</feature>
<gene>
    <name evidence="15" type="ORF">EMAD1354_LOCUS2160</name>
</gene>
<evidence type="ECO:0000256" key="7">
    <source>
        <dbReference type="ARBA" id="ARBA00022989"/>
    </source>
</evidence>
<protein>
    <recommendedName>
        <fullName evidence="3">Glycerophosphocholine acyltransferase 1</fullName>
    </recommendedName>
</protein>
<keyword evidence="6 14" id="KW-0812">Transmembrane</keyword>
<dbReference type="InterPro" id="IPR021261">
    <property type="entry name" value="GPCAT"/>
</dbReference>
<sequence>MEESDDDDDDEYDPYDYFSGADLAQLEQALSGSSMLLGDLAAMKERGQERLVSLRTAASHRRGALESALRARRAEIRAKIERPSFVLTVDKASFVFFIMLLMLTELVLLTAPRQLYVLYSVIILPLMLARYWTYKKDKFHYFMYDFCYFAQVILLISLYALPTNQTAAQLNFAVANGPLAWAVVLWKNSLVFHSVDKMTSSFIHLLPPLVTFSMRWDDSLATRTFPRLVEPFGSGVVMTATTAEVTKTTGAILLQLMQRFVLVPLAAYGVWQLLYLIKTEVISRRKLETDPEIMTSLRWLTKDTRSMSYKVITSLGPQRKTSTFVLFQFVYTFVTLLPTILMWHSMLAHAAFLAALFVVALVNGASYYFSVFATRYMDKLSSRKSASSNTNNDEIINSSSSQPASSLQPQPSLSSSAAAATAEGTAGGGTVAVGEGAAG</sequence>
<dbReference type="PANTHER" id="PTHR31201">
    <property type="entry name" value="OS01G0585100 PROTEIN"/>
    <property type="match status" value="1"/>
</dbReference>
<dbReference type="GO" id="GO:0016020">
    <property type="term" value="C:membrane"/>
    <property type="evidence" value="ECO:0007669"/>
    <property type="project" value="UniProtKB-SubCell"/>
</dbReference>
<evidence type="ECO:0000256" key="2">
    <source>
        <dbReference type="ARBA" id="ARBA00006675"/>
    </source>
</evidence>
<keyword evidence="9 14" id="KW-0472">Membrane</keyword>
<dbReference type="PANTHER" id="PTHR31201:SF1">
    <property type="entry name" value="GLYCEROPHOSPHOCHOLINE ACYLTRANSFERASE 1"/>
    <property type="match status" value="1"/>
</dbReference>
<feature type="region of interest" description="Disordered" evidence="13">
    <location>
        <begin position="383"/>
        <end position="427"/>
    </location>
</feature>
<dbReference type="AlphaFoldDB" id="A0A7S0T9D0"/>
<feature type="transmembrane region" description="Helical" evidence="14">
    <location>
        <begin position="92"/>
        <end position="110"/>
    </location>
</feature>
<keyword evidence="5" id="KW-0808">Transferase</keyword>
<evidence type="ECO:0000256" key="1">
    <source>
        <dbReference type="ARBA" id="ARBA00004141"/>
    </source>
</evidence>
<evidence type="ECO:0000313" key="15">
    <source>
        <dbReference type="EMBL" id="CAD8726080.1"/>
    </source>
</evidence>
<evidence type="ECO:0000256" key="11">
    <source>
        <dbReference type="ARBA" id="ARBA00023264"/>
    </source>
</evidence>
<comment type="similarity">
    <text evidence="2">Belongs to the GPC1 family.</text>
</comment>
<feature type="transmembrane region" description="Helical" evidence="14">
    <location>
        <begin position="324"/>
        <end position="344"/>
    </location>
</feature>
<evidence type="ECO:0000256" key="3">
    <source>
        <dbReference type="ARBA" id="ARBA00019082"/>
    </source>
</evidence>
<keyword evidence="10" id="KW-0594">Phospholipid biosynthesis</keyword>